<dbReference type="AlphaFoldDB" id="A0A0F9GSV4"/>
<reference evidence="2" key="1">
    <citation type="journal article" date="2015" name="Nature">
        <title>Complex archaea that bridge the gap between prokaryotes and eukaryotes.</title>
        <authorList>
            <person name="Spang A."/>
            <person name="Saw J.H."/>
            <person name="Jorgensen S.L."/>
            <person name="Zaremba-Niedzwiedzka K."/>
            <person name="Martijn J."/>
            <person name="Lind A.E."/>
            <person name="van Eijk R."/>
            <person name="Schleper C."/>
            <person name="Guy L."/>
            <person name="Ettema T.J."/>
        </authorList>
    </citation>
    <scope>NUCLEOTIDE SEQUENCE</scope>
</reference>
<dbReference type="EMBL" id="LAZR01019111">
    <property type="protein sequence ID" value="KKL93721.1"/>
    <property type="molecule type" value="Genomic_DNA"/>
</dbReference>
<feature type="transmembrane region" description="Helical" evidence="1">
    <location>
        <begin position="35"/>
        <end position="57"/>
    </location>
</feature>
<evidence type="ECO:0000256" key="1">
    <source>
        <dbReference type="SAM" id="Phobius"/>
    </source>
</evidence>
<keyword evidence="1" id="KW-0812">Transmembrane</keyword>
<feature type="transmembrane region" description="Helical" evidence="1">
    <location>
        <begin position="9"/>
        <end position="29"/>
    </location>
</feature>
<proteinExistence type="predicted"/>
<organism evidence="2">
    <name type="scientific">marine sediment metagenome</name>
    <dbReference type="NCBI Taxonomy" id="412755"/>
    <lineage>
        <taxon>unclassified sequences</taxon>
        <taxon>metagenomes</taxon>
        <taxon>ecological metagenomes</taxon>
    </lineage>
</organism>
<name>A0A0F9GSV4_9ZZZZ</name>
<keyword evidence="1" id="KW-0472">Membrane</keyword>
<feature type="transmembrane region" description="Helical" evidence="1">
    <location>
        <begin position="128"/>
        <end position="150"/>
    </location>
</feature>
<comment type="caution">
    <text evidence="2">The sequence shown here is derived from an EMBL/GenBank/DDBJ whole genome shotgun (WGS) entry which is preliminary data.</text>
</comment>
<sequence>MTLPDKEDLGCYAFIITTIVLIILATTYFQYVIRFVLLIFFYWYIAIPIIIISYSSIDFFSRRVRIKKAYNTINSVEIQESFKKSSGENPLKNGKLTKAYKNWLIQKIVHPKYKIKIRTRASPKDIKGLIILIILLIVMILVFLMFYAAIFPDYRLAY</sequence>
<keyword evidence="1" id="KW-1133">Transmembrane helix</keyword>
<evidence type="ECO:0000313" key="2">
    <source>
        <dbReference type="EMBL" id="KKL93721.1"/>
    </source>
</evidence>
<gene>
    <name evidence="2" type="ORF">LCGC14_1871850</name>
</gene>
<accession>A0A0F9GSV4</accession>
<protein>
    <submittedName>
        <fullName evidence="2">Uncharacterized protein</fullName>
    </submittedName>
</protein>